<dbReference type="GO" id="GO:0016787">
    <property type="term" value="F:hydrolase activity"/>
    <property type="evidence" value="ECO:0007669"/>
    <property type="project" value="UniProtKB-KW"/>
</dbReference>
<evidence type="ECO:0000256" key="1">
    <source>
        <dbReference type="ARBA" id="ARBA00022729"/>
    </source>
</evidence>
<accession>A0ABN8K0H9</accession>
<organism evidence="6 7">
    <name type="scientific">Mesorhizobium escarrei</name>
    <dbReference type="NCBI Taxonomy" id="666018"/>
    <lineage>
        <taxon>Bacteria</taxon>
        <taxon>Pseudomonadati</taxon>
        <taxon>Pseudomonadota</taxon>
        <taxon>Alphaproteobacteria</taxon>
        <taxon>Hyphomicrobiales</taxon>
        <taxon>Phyllobacteriaceae</taxon>
        <taxon>Mesorhizobium</taxon>
    </lineage>
</organism>
<dbReference type="SUPFAM" id="SSF51445">
    <property type="entry name" value="(Trans)glycosidases"/>
    <property type="match status" value="1"/>
</dbReference>
<proteinExistence type="inferred from homology"/>
<dbReference type="Gene3D" id="3.20.20.80">
    <property type="entry name" value="Glycosidases"/>
    <property type="match status" value="1"/>
</dbReference>
<keyword evidence="1" id="KW-0732">Signal</keyword>
<protein>
    <submittedName>
        <fullName evidence="6">Cellulase (Glycosyl hydrolase family 5)</fullName>
    </submittedName>
</protein>
<comment type="caution">
    <text evidence="6">The sequence shown here is derived from an EMBL/GenBank/DDBJ whole genome shotgun (WGS) entry which is preliminary data.</text>
</comment>
<feature type="domain" description="Glycoside hydrolase family 5" evidence="5">
    <location>
        <begin position="101"/>
        <end position="415"/>
    </location>
</feature>
<dbReference type="PANTHER" id="PTHR31297">
    <property type="entry name" value="GLUCAN ENDO-1,6-BETA-GLUCOSIDASE B"/>
    <property type="match status" value="1"/>
</dbReference>
<dbReference type="EMBL" id="CAKXZT010000135">
    <property type="protein sequence ID" value="CAH2403796.1"/>
    <property type="molecule type" value="Genomic_DNA"/>
</dbReference>
<comment type="similarity">
    <text evidence="4">Belongs to the glycosyl hydrolase 5 (cellulase A) family.</text>
</comment>
<reference evidence="6 7" key="1">
    <citation type="submission" date="2022-03" db="EMBL/GenBank/DDBJ databases">
        <authorList>
            <person name="Brunel B."/>
        </authorList>
    </citation>
    <scope>NUCLEOTIDE SEQUENCE [LARGE SCALE GENOMIC DNA]</scope>
    <source>
        <strain evidence="6">STM5069sample</strain>
    </source>
</reference>
<sequence length="445" mass="48878">MYTMLSKSRATAILFSDPAVNISDHETERVAMSRTAFVAAWMLGMAIAANAAPIPLQRGVGVHEWLNWSPVEDDGSYRWPPYRSEQEWRAGHRPLTDWPRDAFARIRSMGFDFVRLSVDPGPLLASRGAKRQQALDILAAAVERVTSAGLKVVFDLHGVTQVPAYSMEMIYDGADSEGVASYREMVVAVAAMLARIGADKVALEPYNEPAYYPCDSSGSDDWQRIMADTVRDIRAVSSELTIVATGACGGSIAGLVNLTPGFDDPNLYYSFHMYEPHSFTHQRSDGTGAFASGLPWPADSSTPEKVTETLKAQMDAAGLSPVEQVMNMVAAREAIARYFEHNWGRSQLEASFRQAVDWAEAHGIPSRRLFMGEFGVILMSADGRMGAFDADRLRYLEAVRQQAEHYAIPWSVWEFANPHGMSLIRPDGPPVPDAGLVRALGLASQ</sequence>
<dbReference type="PANTHER" id="PTHR31297:SF17">
    <property type="entry name" value="ENDOGLUCANASE"/>
    <property type="match status" value="1"/>
</dbReference>
<dbReference type="Proteomes" id="UP001153050">
    <property type="component" value="Unassembled WGS sequence"/>
</dbReference>
<evidence type="ECO:0000313" key="7">
    <source>
        <dbReference type="Proteomes" id="UP001153050"/>
    </source>
</evidence>
<dbReference type="InterPro" id="IPR050386">
    <property type="entry name" value="Glycosyl_hydrolase_5"/>
</dbReference>
<evidence type="ECO:0000259" key="5">
    <source>
        <dbReference type="Pfam" id="PF00150"/>
    </source>
</evidence>
<evidence type="ECO:0000256" key="4">
    <source>
        <dbReference type="RuleBase" id="RU361153"/>
    </source>
</evidence>
<evidence type="ECO:0000256" key="3">
    <source>
        <dbReference type="ARBA" id="ARBA00023295"/>
    </source>
</evidence>
<name>A0ABN8K0H9_9HYPH</name>
<dbReference type="InterPro" id="IPR001547">
    <property type="entry name" value="Glyco_hydro_5"/>
</dbReference>
<keyword evidence="3 4" id="KW-0326">Glycosidase</keyword>
<keyword evidence="7" id="KW-1185">Reference proteome</keyword>
<dbReference type="Pfam" id="PF00150">
    <property type="entry name" value="Cellulase"/>
    <property type="match status" value="1"/>
</dbReference>
<evidence type="ECO:0000256" key="2">
    <source>
        <dbReference type="ARBA" id="ARBA00022801"/>
    </source>
</evidence>
<dbReference type="InterPro" id="IPR017853">
    <property type="entry name" value="GH"/>
</dbReference>
<keyword evidence="2 4" id="KW-0378">Hydrolase</keyword>
<gene>
    <name evidence="6" type="ORF">MES5069_40102</name>
</gene>
<evidence type="ECO:0000313" key="6">
    <source>
        <dbReference type="EMBL" id="CAH2403796.1"/>
    </source>
</evidence>